<gene>
    <name evidence="5" type="ORF">KQJ23_04365</name>
</gene>
<dbReference type="Proteomes" id="UP000743001">
    <property type="component" value="Unassembled WGS sequence"/>
</dbReference>
<evidence type="ECO:0000256" key="1">
    <source>
        <dbReference type="ARBA" id="ARBA00022670"/>
    </source>
</evidence>
<dbReference type="Pfam" id="PF00877">
    <property type="entry name" value="NLPC_P60"/>
    <property type="match status" value="1"/>
</dbReference>
<dbReference type="InterPro" id="IPR051202">
    <property type="entry name" value="Peptidase_C40"/>
</dbReference>
<keyword evidence="6" id="KW-1185">Reference proteome</keyword>
<evidence type="ECO:0000259" key="4">
    <source>
        <dbReference type="PROSITE" id="PS51935"/>
    </source>
</evidence>
<dbReference type="InterPro" id="IPR000064">
    <property type="entry name" value="NLP_P60_dom"/>
</dbReference>
<evidence type="ECO:0000313" key="5">
    <source>
        <dbReference type="EMBL" id="MBU5671061.1"/>
    </source>
</evidence>
<dbReference type="EMBL" id="JAHLQJ010000003">
    <property type="protein sequence ID" value="MBU5671061.1"/>
    <property type="molecule type" value="Genomic_DNA"/>
</dbReference>
<sequence length="91" mass="10453">MYKQLNIQLPRTAAEQARYIVDHNLAIQYEHLAPGDLVFWSYERNGRFMDITHVGIYAGNGQVVDASSSRGQVVYRNLFDGDRQVMYGRVT</sequence>
<dbReference type="PANTHER" id="PTHR47053:SF1">
    <property type="entry name" value="MUREIN DD-ENDOPEPTIDASE MEPH-RELATED"/>
    <property type="match status" value="1"/>
</dbReference>
<feature type="domain" description="NlpC/P60" evidence="4">
    <location>
        <begin position="1"/>
        <end position="91"/>
    </location>
</feature>
<reference evidence="5 6" key="1">
    <citation type="submission" date="2021-06" db="EMBL/GenBank/DDBJ databases">
        <authorList>
            <person name="Sun Q."/>
            <person name="Li D."/>
        </authorList>
    </citation>
    <scope>NUCLEOTIDE SEQUENCE [LARGE SCALE GENOMIC DNA]</scope>
    <source>
        <strain evidence="5 6">MSJ-6</strain>
    </source>
</reference>
<keyword evidence="3" id="KW-0788">Thiol protease</keyword>
<accession>A0ABS6FLL8</accession>
<dbReference type="PANTHER" id="PTHR47053">
    <property type="entry name" value="MUREIN DD-ENDOPEPTIDASE MEPH-RELATED"/>
    <property type="match status" value="1"/>
</dbReference>
<evidence type="ECO:0000256" key="3">
    <source>
        <dbReference type="ARBA" id="ARBA00022807"/>
    </source>
</evidence>
<name>A0ABS6FLL8_9BACL</name>
<dbReference type="PROSITE" id="PS51935">
    <property type="entry name" value="NLPC_P60"/>
    <property type="match status" value="1"/>
</dbReference>
<evidence type="ECO:0000313" key="6">
    <source>
        <dbReference type="Proteomes" id="UP000743001"/>
    </source>
</evidence>
<proteinExistence type="predicted"/>
<keyword evidence="1" id="KW-0645">Protease</keyword>
<evidence type="ECO:0000256" key="2">
    <source>
        <dbReference type="ARBA" id="ARBA00022801"/>
    </source>
</evidence>
<comment type="caution">
    <text evidence="5">The sequence shown here is derived from an EMBL/GenBank/DDBJ whole genome shotgun (WGS) entry which is preliminary data.</text>
</comment>
<keyword evidence="2" id="KW-0378">Hydrolase</keyword>
<protein>
    <submittedName>
        <fullName evidence="5">C40 family peptidase</fullName>
    </submittedName>
</protein>
<organism evidence="5 6">
    <name type="scientific">Paenibacillus brevis</name>
    <dbReference type="NCBI Taxonomy" id="2841508"/>
    <lineage>
        <taxon>Bacteria</taxon>
        <taxon>Bacillati</taxon>
        <taxon>Bacillota</taxon>
        <taxon>Bacilli</taxon>
        <taxon>Bacillales</taxon>
        <taxon>Paenibacillaceae</taxon>
        <taxon>Paenibacillus</taxon>
    </lineage>
</organism>